<dbReference type="Pfam" id="PF00583">
    <property type="entry name" value="Acetyltransf_1"/>
    <property type="match status" value="1"/>
</dbReference>
<keyword evidence="5" id="KW-1185">Reference proteome</keyword>
<organism evidence="4 5">
    <name type="scientific">Gordonia cholesterolivorans</name>
    <dbReference type="NCBI Taxonomy" id="559625"/>
    <lineage>
        <taxon>Bacteria</taxon>
        <taxon>Bacillati</taxon>
        <taxon>Actinomycetota</taxon>
        <taxon>Actinomycetes</taxon>
        <taxon>Mycobacteriales</taxon>
        <taxon>Gordoniaceae</taxon>
        <taxon>Gordonia</taxon>
    </lineage>
</organism>
<keyword evidence="2" id="KW-0012">Acyltransferase</keyword>
<name>A0ABP5UCD5_9ACTN</name>
<gene>
    <name evidence="4" type="ORF">GCM10009855_12400</name>
</gene>
<dbReference type="EMBL" id="BAAARB010000004">
    <property type="protein sequence ID" value="GAA2374673.1"/>
    <property type="molecule type" value="Genomic_DNA"/>
</dbReference>
<evidence type="ECO:0000259" key="3">
    <source>
        <dbReference type="PROSITE" id="PS51186"/>
    </source>
</evidence>
<dbReference type="Gene3D" id="3.40.630.30">
    <property type="match status" value="1"/>
</dbReference>
<dbReference type="RefSeq" id="WP_346075423.1">
    <property type="nucleotide sequence ID" value="NZ_BAAARB010000004.1"/>
</dbReference>
<dbReference type="InterPro" id="IPR050832">
    <property type="entry name" value="Bact_Acetyltransf"/>
</dbReference>
<comment type="caution">
    <text evidence="4">The sequence shown here is derived from an EMBL/GenBank/DDBJ whole genome shotgun (WGS) entry which is preliminary data.</text>
</comment>
<evidence type="ECO:0000313" key="4">
    <source>
        <dbReference type="EMBL" id="GAA2374673.1"/>
    </source>
</evidence>
<dbReference type="PROSITE" id="PS51186">
    <property type="entry name" value="GNAT"/>
    <property type="match status" value="1"/>
</dbReference>
<sequence length="207" mass="21727">MTQSATSAQSAAGDAGLLIETVTDPGLAPAIADVAAATFPLACPPHSTPENIAAHIEQVLSAARFAEYLADPRKQVLVARTGADGPIVGYALLVHDLPADPDVRAAVDAFPAGAAAVANGTVTEISKMYVLPEHHAVHSRLRPSHALMNAAVDAARDRGATLVWLGVHSGNERAKRYYAKMGFRQIGTKSFNMNGAIEHDFVLARES</sequence>
<dbReference type="Proteomes" id="UP001501170">
    <property type="component" value="Unassembled WGS sequence"/>
</dbReference>
<protein>
    <submittedName>
        <fullName evidence="4">GNAT family N-acetyltransferase</fullName>
    </submittedName>
</protein>
<dbReference type="InterPro" id="IPR016181">
    <property type="entry name" value="Acyl_CoA_acyltransferase"/>
</dbReference>
<evidence type="ECO:0000256" key="2">
    <source>
        <dbReference type="ARBA" id="ARBA00023315"/>
    </source>
</evidence>
<dbReference type="SUPFAM" id="SSF55729">
    <property type="entry name" value="Acyl-CoA N-acyltransferases (Nat)"/>
    <property type="match status" value="1"/>
</dbReference>
<reference evidence="5" key="1">
    <citation type="journal article" date="2019" name="Int. J. Syst. Evol. Microbiol.">
        <title>The Global Catalogue of Microorganisms (GCM) 10K type strain sequencing project: providing services to taxonomists for standard genome sequencing and annotation.</title>
        <authorList>
            <consortium name="The Broad Institute Genomics Platform"/>
            <consortium name="The Broad Institute Genome Sequencing Center for Infectious Disease"/>
            <person name="Wu L."/>
            <person name="Ma J."/>
        </authorList>
    </citation>
    <scope>NUCLEOTIDE SEQUENCE [LARGE SCALE GENOMIC DNA]</scope>
    <source>
        <strain evidence="5">JCM 16227</strain>
    </source>
</reference>
<evidence type="ECO:0000313" key="5">
    <source>
        <dbReference type="Proteomes" id="UP001501170"/>
    </source>
</evidence>
<keyword evidence="1" id="KW-0808">Transferase</keyword>
<proteinExistence type="predicted"/>
<evidence type="ECO:0000256" key="1">
    <source>
        <dbReference type="ARBA" id="ARBA00022679"/>
    </source>
</evidence>
<dbReference type="PANTHER" id="PTHR43877:SF1">
    <property type="entry name" value="ACETYLTRANSFERASE"/>
    <property type="match status" value="1"/>
</dbReference>
<dbReference type="CDD" id="cd04301">
    <property type="entry name" value="NAT_SF"/>
    <property type="match status" value="1"/>
</dbReference>
<feature type="domain" description="N-acetyltransferase" evidence="3">
    <location>
        <begin position="17"/>
        <end position="207"/>
    </location>
</feature>
<dbReference type="PANTHER" id="PTHR43877">
    <property type="entry name" value="AMINOALKYLPHOSPHONATE N-ACETYLTRANSFERASE-RELATED-RELATED"/>
    <property type="match status" value="1"/>
</dbReference>
<dbReference type="InterPro" id="IPR000182">
    <property type="entry name" value="GNAT_dom"/>
</dbReference>
<accession>A0ABP5UCD5</accession>